<protein>
    <recommendedName>
        <fullName evidence="3">Transposase</fullName>
    </recommendedName>
</protein>
<organism evidence="1 2">
    <name type="scientific">Flavobacterium pectinovorum</name>
    <dbReference type="NCBI Taxonomy" id="29533"/>
    <lineage>
        <taxon>Bacteria</taxon>
        <taxon>Pseudomonadati</taxon>
        <taxon>Bacteroidota</taxon>
        <taxon>Flavobacteriia</taxon>
        <taxon>Flavobacteriales</taxon>
        <taxon>Flavobacteriaceae</taxon>
        <taxon>Flavobacterium</taxon>
    </lineage>
</organism>
<reference evidence="1 2" key="1">
    <citation type="submission" date="2016-11" db="EMBL/GenBank/DDBJ databases">
        <title>Whole genomes of Flavobacteriaceae.</title>
        <authorList>
            <person name="Stine C."/>
            <person name="Li C."/>
            <person name="Tadesse D."/>
        </authorList>
    </citation>
    <scope>NUCLEOTIDE SEQUENCE [LARGE SCALE GENOMIC DNA]</scope>
    <source>
        <strain evidence="1 2">ATCC 19366</strain>
    </source>
</reference>
<dbReference type="Proteomes" id="UP000198431">
    <property type="component" value="Unassembled WGS sequence"/>
</dbReference>
<accession>A0AB36P1J0</accession>
<evidence type="ECO:0000313" key="2">
    <source>
        <dbReference type="Proteomes" id="UP000198431"/>
    </source>
</evidence>
<evidence type="ECO:0000313" key="1">
    <source>
        <dbReference type="EMBL" id="OXB04938.1"/>
    </source>
</evidence>
<gene>
    <name evidence="1" type="ORF">B0A72_10700</name>
</gene>
<sequence>MIKSFLNWLILGLNFEKLNTDETDSLKRKRGFKQIYFRLKFHKDSQRIHRDSRIFWNLEFIFWNLIETRMKRIR</sequence>
<evidence type="ECO:0008006" key="3">
    <source>
        <dbReference type="Google" id="ProtNLM"/>
    </source>
</evidence>
<name>A0AB36P1J0_9FLAO</name>
<dbReference type="EMBL" id="MUHB01000008">
    <property type="protein sequence ID" value="OXB04938.1"/>
    <property type="molecule type" value="Genomic_DNA"/>
</dbReference>
<comment type="caution">
    <text evidence="1">The sequence shown here is derived from an EMBL/GenBank/DDBJ whole genome shotgun (WGS) entry which is preliminary data.</text>
</comment>
<proteinExistence type="predicted"/>
<dbReference type="AlphaFoldDB" id="A0AB36P1J0"/>